<gene>
    <name evidence="2" type="ORF">METZ01_LOCUS226671</name>
</gene>
<evidence type="ECO:0000259" key="1">
    <source>
        <dbReference type="Pfam" id="PF18962"/>
    </source>
</evidence>
<sequence>HPIVDDINNVYGLFGIGYIPHNVIIGGDGEILYSDAGYNQTAIVSIINQALEDLPSDLDEDGFDADVDNCPDNYNPTQADIDGDGDGDACDICDNVNIFVTGNVNGDLNSNSQPMINFFDIIALLDHLQQSQSNPTAISECEHQAGNINGDNNVNIIDVVNLVNMILFEGQTFSVIPEQDGGVISLTSSPATDNIVLESASGIGGVQFDIISSIQITQDLDQISLPQGWSMHYSLNNNVYRVFAYDQTGENSLDRIKLDFQGASIKSVQDVIVSSPKGYEIVTDMKRYGSEIGEISLPDRLTIQELYPNPFNPSLTISFSVPTETEVTVAVYNMLGERVATLLYNSYLASGFHSLKWTASGQPSGMYFIKIQTPTVIETKKALFIK</sequence>
<proteinExistence type="predicted"/>
<reference evidence="2" key="1">
    <citation type="submission" date="2018-05" db="EMBL/GenBank/DDBJ databases">
        <authorList>
            <person name="Lanie J.A."/>
            <person name="Ng W.-L."/>
            <person name="Kazmierczak K.M."/>
            <person name="Andrzejewski T.M."/>
            <person name="Davidsen T.M."/>
            <person name="Wayne K.J."/>
            <person name="Tettelin H."/>
            <person name="Glass J.I."/>
            <person name="Rusch D."/>
            <person name="Podicherti R."/>
            <person name="Tsui H.-C.T."/>
            <person name="Winkler M.E."/>
        </authorList>
    </citation>
    <scope>NUCLEOTIDE SEQUENCE</scope>
</reference>
<dbReference type="EMBL" id="UINC01055208">
    <property type="protein sequence ID" value="SVB73817.1"/>
    <property type="molecule type" value="Genomic_DNA"/>
</dbReference>
<feature type="domain" description="Secretion system C-terminal sorting" evidence="1">
    <location>
        <begin position="306"/>
        <end position="381"/>
    </location>
</feature>
<dbReference type="Gene3D" id="4.10.1080.10">
    <property type="entry name" value="TSP type-3 repeat"/>
    <property type="match status" value="1"/>
</dbReference>
<dbReference type="GO" id="GO:0005509">
    <property type="term" value="F:calcium ion binding"/>
    <property type="evidence" value="ECO:0007669"/>
    <property type="project" value="InterPro"/>
</dbReference>
<dbReference type="AlphaFoldDB" id="A0A382GGQ5"/>
<organism evidence="2">
    <name type="scientific">marine metagenome</name>
    <dbReference type="NCBI Taxonomy" id="408172"/>
    <lineage>
        <taxon>unclassified sequences</taxon>
        <taxon>metagenomes</taxon>
        <taxon>ecological metagenomes</taxon>
    </lineage>
</organism>
<name>A0A382GGQ5_9ZZZZ</name>
<dbReference type="NCBIfam" id="TIGR04183">
    <property type="entry name" value="Por_Secre_tail"/>
    <property type="match status" value="1"/>
</dbReference>
<protein>
    <recommendedName>
        <fullName evidence="1">Secretion system C-terminal sorting domain-containing protein</fullName>
    </recommendedName>
</protein>
<dbReference type="InterPro" id="IPR028974">
    <property type="entry name" value="TSP_type-3_rpt"/>
</dbReference>
<dbReference type="Gene3D" id="2.60.40.4070">
    <property type="match status" value="1"/>
</dbReference>
<dbReference type="InterPro" id="IPR026444">
    <property type="entry name" value="Secre_tail"/>
</dbReference>
<dbReference type="Pfam" id="PF18962">
    <property type="entry name" value="Por_Secre_tail"/>
    <property type="match status" value="1"/>
</dbReference>
<feature type="non-terminal residue" evidence="2">
    <location>
        <position position="1"/>
    </location>
</feature>
<evidence type="ECO:0000313" key="2">
    <source>
        <dbReference type="EMBL" id="SVB73817.1"/>
    </source>
</evidence>
<accession>A0A382GGQ5</accession>